<dbReference type="VEuPathDB" id="FungiDB:H257_16181"/>
<keyword evidence="1" id="KW-0812">Transmembrane</keyword>
<dbReference type="OrthoDB" id="10043543at2759"/>
<feature type="transmembrane region" description="Helical" evidence="1">
    <location>
        <begin position="34"/>
        <end position="52"/>
    </location>
</feature>
<sequence>MEKPSQAAGTALQPSPSKPGTTTCMKVLTLMQHMAPMLVFNAVMPLAIYKLAKPHTTKIVAVFLSGLIPMFKTLVTFFWFRKQDAISMIQLFGVLVSVIIDHHGSEEAARIQRRVGSDRGHVYDRVAVVARRRHVLPDPTHAVGQDHPRAGRALPKAGCPVHIQIHHPRHGVCSIVSSIVHVVLVLSLTVDTIMYMSNPMPLVNSPIMYWLYRYVNDKEAASGEEIVQAEAAPVDVVIVK</sequence>
<accession>W4FLF5</accession>
<protein>
    <submittedName>
        <fullName evidence="2">Uncharacterized protein</fullName>
    </submittedName>
</protein>
<feature type="transmembrane region" description="Helical" evidence="1">
    <location>
        <begin position="59"/>
        <end position="80"/>
    </location>
</feature>
<evidence type="ECO:0000256" key="1">
    <source>
        <dbReference type="SAM" id="Phobius"/>
    </source>
</evidence>
<dbReference type="RefSeq" id="XP_009842837.1">
    <property type="nucleotide sequence ID" value="XM_009844535.1"/>
</dbReference>
<reference evidence="2" key="1">
    <citation type="submission" date="2013-12" db="EMBL/GenBank/DDBJ databases">
        <title>The Genome Sequence of Aphanomyces astaci APO3.</title>
        <authorList>
            <consortium name="The Broad Institute Genomics Platform"/>
            <person name="Russ C."/>
            <person name="Tyler B."/>
            <person name="van West P."/>
            <person name="Dieguez-Uribeondo J."/>
            <person name="Young S.K."/>
            <person name="Zeng Q."/>
            <person name="Gargeya S."/>
            <person name="Fitzgerald M."/>
            <person name="Abouelleil A."/>
            <person name="Alvarado L."/>
            <person name="Chapman S.B."/>
            <person name="Gainer-Dewar J."/>
            <person name="Goldberg J."/>
            <person name="Griggs A."/>
            <person name="Gujja S."/>
            <person name="Hansen M."/>
            <person name="Howarth C."/>
            <person name="Imamovic A."/>
            <person name="Ireland A."/>
            <person name="Larimer J."/>
            <person name="McCowan C."/>
            <person name="Murphy C."/>
            <person name="Pearson M."/>
            <person name="Poon T.W."/>
            <person name="Priest M."/>
            <person name="Roberts A."/>
            <person name="Saif S."/>
            <person name="Shea T."/>
            <person name="Sykes S."/>
            <person name="Wortman J."/>
            <person name="Nusbaum C."/>
            <person name="Birren B."/>
        </authorList>
    </citation>
    <scope>NUCLEOTIDE SEQUENCE [LARGE SCALE GENOMIC DNA]</scope>
    <source>
        <strain evidence="2">APO3</strain>
    </source>
</reference>
<keyword evidence="1" id="KW-1133">Transmembrane helix</keyword>
<proteinExistence type="predicted"/>
<dbReference type="GeneID" id="20818177"/>
<gene>
    <name evidence="2" type="ORF">H257_16181</name>
</gene>
<dbReference type="AlphaFoldDB" id="W4FLF5"/>
<feature type="transmembrane region" description="Helical" evidence="1">
    <location>
        <begin position="172"/>
        <end position="196"/>
    </location>
</feature>
<evidence type="ECO:0000313" key="2">
    <source>
        <dbReference type="EMBL" id="ETV67716.1"/>
    </source>
</evidence>
<name>W4FLF5_APHAT</name>
<dbReference type="EMBL" id="KI913194">
    <property type="protein sequence ID" value="ETV67716.1"/>
    <property type="molecule type" value="Genomic_DNA"/>
</dbReference>
<organism evidence="2">
    <name type="scientific">Aphanomyces astaci</name>
    <name type="common">Crayfish plague agent</name>
    <dbReference type="NCBI Taxonomy" id="112090"/>
    <lineage>
        <taxon>Eukaryota</taxon>
        <taxon>Sar</taxon>
        <taxon>Stramenopiles</taxon>
        <taxon>Oomycota</taxon>
        <taxon>Saprolegniomycetes</taxon>
        <taxon>Saprolegniales</taxon>
        <taxon>Verrucalvaceae</taxon>
        <taxon>Aphanomyces</taxon>
    </lineage>
</organism>
<keyword evidence="1" id="KW-0472">Membrane</keyword>